<evidence type="ECO:0000256" key="1">
    <source>
        <dbReference type="SAM" id="SignalP"/>
    </source>
</evidence>
<evidence type="ECO:0000313" key="2">
    <source>
        <dbReference type="EMBL" id="JAC27889.1"/>
    </source>
</evidence>
<name>A0A023G2A1_AMBTT</name>
<organism evidence="2">
    <name type="scientific">Amblyomma triste</name>
    <name type="common">Neotropical tick</name>
    <dbReference type="NCBI Taxonomy" id="251400"/>
    <lineage>
        <taxon>Eukaryota</taxon>
        <taxon>Metazoa</taxon>
        <taxon>Ecdysozoa</taxon>
        <taxon>Arthropoda</taxon>
        <taxon>Chelicerata</taxon>
        <taxon>Arachnida</taxon>
        <taxon>Acari</taxon>
        <taxon>Parasitiformes</taxon>
        <taxon>Ixodida</taxon>
        <taxon>Ixodoidea</taxon>
        <taxon>Ixodidae</taxon>
        <taxon>Amblyomminae</taxon>
        <taxon>Amblyomma</taxon>
    </lineage>
</organism>
<feature type="signal peptide" evidence="1">
    <location>
        <begin position="1"/>
        <end position="24"/>
    </location>
</feature>
<dbReference type="AlphaFoldDB" id="A0A023G2A1"/>
<proteinExistence type="evidence at transcript level"/>
<reference evidence="2" key="1">
    <citation type="submission" date="2014-03" db="EMBL/GenBank/DDBJ databases">
        <title>The sialotranscriptome of Amblyomma triste, Amblyomma parvum and Amblyomma cajennense ticks, uncovered by 454-based RNA-seq.</title>
        <authorList>
            <person name="Garcia G.R."/>
            <person name="Gardinassi L.G."/>
            <person name="Ribeiro J.M."/>
            <person name="Anatriello E."/>
            <person name="Ferreira B.R."/>
            <person name="Moreira H.N."/>
            <person name="Mafra C."/>
            <person name="Olegario M.M."/>
            <person name="Szabo P.J."/>
            <person name="Miranda-Santos I.K."/>
            <person name="Maruyama S.R."/>
        </authorList>
    </citation>
    <scope>NUCLEOTIDE SEQUENCE</scope>
    <source>
        <strain evidence="2">Mato Grasso do Sul</strain>
        <tissue evidence="2">Salivary glands</tissue>
    </source>
</reference>
<protein>
    <submittedName>
        <fullName evidence="2">Putative secreted protein</fullName>
    </submittedName>
</protein>
<accession>A0A023G2A1</accession>
<dbReference type="EMBL" id="GBBM01007529">
    <property type="protein sequence ID" value="JAC27889.1"/>
    <property type="molecule type" value="mRNA"/>
</dbReference>
<sequence>MERKCPCMWVAVIVVAVLIHLCHCFENSRQSSLEFGVMHCGWWCYETSGTCTYFPLGLTANVAASLNVPCWPRRFLLVCCDLHAVRKSKCCCSHVIQWKRLSSHAPSMVAVQEVSLQPTSGWSIAVFPVTCMLIFTSTQHS</sequence>
<keyword evidence="1" id="KW-0732">Signal</keyword>
<feature type="chain" id="PRO_5001516616" evidence="1">
    <location>
        <begin position="25"/>
        <end position="141"/>
    </location>
</feature>